<dbReference type="SUPFAM" id="SSF50044">
    <property type="entry name" value="SH3-domain"/>
    <property type="match status" value="1"/>
</dbReference>
<reference evidence="6" key="3">
    <citation type="submission" date="2025-09" db="UniProtKB">
        <authorList>
            <consortium name="Ensembl"/>
        </authorList>
    </citation>
    <scope>IDENTIFICATION</scope>
</reference>
<dbReference type="SUPFAM" id="SSF140741">
    <property type="entry name" value="RUN domain-like"/>
    <property type="match status" value="1"/>
</dbReference>
<dbReference type="SMART" id="SM00326">
    <property type="entry name" value="SH3"/>
    <property type="match status" value="1"/>
</dbReference>
<feature type="compositionally biased region" description="Basic and acidic residues" evidence="3">
    <location>
        <begin position="1780"/>
        <end position="1800"/>
    </location>
</feature>
<dbReference type="Ensembl" id="ENSGWIT00000028474.1">
    <property type="protein sequence ID" value="ENSGWIP00000026077.1"/>
    <property type="gene ID" value="ENSGWIG00000013684.1"/>
</dbReference>
<organism evidence="6 7">
    <name type="scientific">Gouania willdenowi</name>
    <name type="common">Blunt-snouted clingfish</name>
    <name type="synonym">Lepadogaster willdenowi</name>
    <dbReference type="NCBI Taxonomy" id="441366"/>
    <lineage>
        <taxon>Eukaryota</taxon>
        <taxon>Metazoa</taxon>
        <taxon>Chordata</taxon>
        <taxon>Craniata</taxon>
        <taxon>Vertebrata</taxon>
        <taxon>Euteleostomi</taxon>
        <taxon>Actinopterygii</taxon>
        <taxon>Neopterygii</taxon>
        <taxon>Teleostei</taxon>
        <taxon>Neoteleostei</taxon>
        <taxon>Acanthomorphata</taxon>
        <taxon>Ovalentaria</taxon>
        <taxon>Blenniimorphae</taxon>
        <taxon>Blenniiformes</taxon>
        <taxon>Gobiesocoidei</taxon>
        <taxon>Gobiesocidae</taxon>
        <taxon>Gobiesocinae</taxon>
        <taxon>Gouania</taxon>
    </lineage>
</organism>
<dbReference type="InterPro" id="IPR001452">
    <property type="entry name" value="SH3_domain"/>
</dbReference>
<dbReference type="Proteomes" id="UP000694680">
    <property type="component" value="Chromosome 16"/>
</dbReference>
<proteinExistence type="predicted"/>
<protein>
    <recommendedName>
        <fullName evidence="8">RUN and SH3 domain-containing protein 1</fullName>
    </recommendedName>
</protein>
<accession>A0A8C5ESC9</accession>
<feature type="region of interest" description="Disordered" evidence="3">
    <location>
        <begin position="818"/>
        <end position="844"/>
    </location>
</feature>
<keyword evidence="1 2" id="KW-0728">SH3 domain</keyword>
<dbReference type="CTD" id="23623"/>
<evidence type="ECO:0008006" key="8">
    <source>
        <dbReference type="Google" id="ProtNLM"/>
    </source>
</evidence>
<dbReference type="PROSITE" id="PS50002">
    <property type="entry name" value="SH3"/>
    <property type="match status" value="1"/>
</dbReference>
<dbReference type="RefSeq" id="XP_028326451.1">
    <property type="nucleotide sequence ID" value="XM_028470650.1"/>
</dbReference>
<feature type="compositionally biased region" description="Low complexity" evidence="3">
    <location>
        <begin position="1277"/>
        <end position="1288"/>
    </location>
</feature>
<dbReference type="PROSITE" id="PS50826">
    <property type="entry name" value="RUN"/>
    <property type="match status" value="1"/>
</dbReference>
<feature type="region of interest" description="Disordered" evidence="3">
    <location>
        <begin position="549"/>
        <end position="584"/>
    </location>
</feature>
<sequence>MQSSSFSSQPQKARRFDASRPTNNGAGRKSTAPGLQKENKNKNTIKTSSPRQAAIKGPTASTRTRLEVQPRAPLSQPKFRLQKQGATISKTAKPKPKGAQVKVAGQKAPASPPPPPLPNNLPLDPNCNEPSLPCLCCDGRSPQDHNSMFNHNHNNNNTISLRQQMQLPPPPAPLAQRLDGPGAQAQPPSQPQNKLEHSRCSSANVENQKVDERNHQDNKQNIKVEDDDDEESSGDIDIDDDDDSDDEDDDTLVPSCCDCPPSLLEFSLSSSTSSSSTSISSCSDMESDCLDQSASICSSQDQENLCTALSPKDSVSHFSNCQPPARSLPSLPVGLNPFSRPSHSSSSLSSLDEGYPSALDTPSPDYLGVKDVSEVKLGLLDFLESVGEFGKMERFSQIIQVARWDLDAEQHWDVMRDRLDHLDRLEKVHREVKLAYFARLHEKGFDLEDLEEQDLSDVMDEMGNIEIPWKFYKAHKVTMSDSQEFSDAGVDLTAPSDCDDPLPDSLTPSPVEPPARPPKPPVRHASVSSDLHTYINISRETTSMAVTTSPLTTFSPNSTSPTFTTFRCEKPLPPSPPSIPPLPASKQVPYLTLYTTQALTPSLPTPTPPIPPPRRRHLARKEAQRLAALQVEQEKTPLSLPPPTSRPPPLPPPPVISVTFSSPPAIPPPPSLPPPPSFHALDVEIRKLLMLAGLTQAELLKLSPELGVCVDALEDEGLGCIDSGSLETEGFRLQSEEDEDEFNAILTARDKKTEKLVEGQTIEEQQNNQELKEIQRITSFTEMARRKKNTGPICDTYFSTSFSKTHEAETKKINFDTFHYPTEAPDSPPPPPPPRPLPPIPSTALPAKVSTLVANSKQPERFDWLIAFTPECESQPQLPSIEKRKSYIGAPKKLSTSSAAPESAPPPESAPKVTTFKELRLRKKSGSPPTKVITAPEPDPTVITPDPDILYNLKWRKEKADSDGIQWEYTSQAQALFMQPPPALTSMAALQEMLQRADVEGRQPELCPLQKIGSSVSDSSLWTMGREWQSGEIRREETEQEKEEVRGLADGGRTLEMRTTVSSPPLSLAQSSQPYFLHSAIPAFRPGYCPSHTPVTHRPDVHDGQEFKDKQPSTDVLSDGFSFESLDDLGVDSPLKYEDVCNHDTNMINNLTSDLKSEVRDIVSDSLCNFDSLYSSESDQLCDAVTESGLAVSDTIQDPGCTTPYKNIEVMMKFSNSVFATDSLYSTKCGNKARTSKELPPLPSYYLYHPKNCPLHRGAPPRLSPIGALSPPHRSGAPSSEAASSTLSSPLFPRSYTLPALTAPLYYPNLYPPIPLRAPPLPPKLYQAPLQSHVTTVRSVSLAGLVQKAETQCEGEDVKHPRRAPSLSAQCLQEKRALVGAVSVAVEAILAQFSSSRTVVQKTLSGDSTINPSLGRLVLQCLCPALHSLLTDGSKPHQSDLIAGRRPNSPWGLVQASTRPGPKTQLLFNLQVRVSELPQLRQSKHRFNAFLLGLLNSKLLDSWLLHLQSCSDVLNTFYLPTSFMRLSLSTCKPMFDELLLVLQPLSLLTFNLDLLFQHHHLEPERHVPQIPAPLCRDSRLKPSPQAPEAKIQVSQFIESLSDVNFGSQSSKAAKEMTVNPKIDETSTMTNGDTAPLKVLATVERTSPQLLWVQEKEMVGLLPPNIEEESLAQQAGQVFQQGWGAVIRWGGRLSQNLSELSLAAVKKEEMIKADQPDSDYTPVSSGTPVPWGWGRLFGATKSPNSPTGPTPPTRRPSQWLAPGVTALTRMVSSSSAPTLRRPYESQRESETESEGRLETEAKPTPPRSVRTLCEHTGTGSELSFCKGEELVVLGGVDQDWIRCRQGDKEGLVPIGYTSLIM</sequence>
<dbReference type="SMART" id="SM00593">
    <property type="entry name" value="RUN"/>
    <property type="match status" value="1"/>
</dbReference>
<evidence type="ECO:0000259" key="4">
    <source>
        <dbReference type="PROSITE" id="PS50002"/>
    </source>
</evidence>
<feature type="compositionally biased region" description="Polar residues" evidence="3">
    <location>
        <begin position="42"/>
        <end position="51"/>
    </location>
</feature>
<dbReference type="PANTHER" id="PTHR15591">
    <property type="entry name" value="RUN AND SH3 DOMAIN CONTAINING"/>
    <property type="match status" value="1"/>
</dbReference>
<feature type="compositionally biased region" description="Low complexity" evidence="3">
    <location>
        <begin position="150"/>
        <end position="166"/>
    </location>
</feature>
<feature type="compositionally biased region" description="Low complexity" evidence="3">
    <location>
        <begin position="549"/>
        <end position="566"/>
    </location>
</feature>
<feature type="compositionally biased region" description="Basic and acidic residues" evidence="3">
    <location>
        <begin position="208"/>
        <end position="224"/>
    </location>
</feature>
<dbReference type="Gene3D" id="2.30.30.40">
    <property type="entry name" value="SH3 Domains"/>
    <property type="match status" value="1"/>
</dbReference>
<feature type="compositionally biased region" description="Pro residues" evidence="3">
    <location>
        <begin position="603"/>
        <end position="612"/>
    </location>
</feature>
<dbReference type="InterPro" id="IPR036028">
    <property type="entry name" value="SH3-like_dom_sf"/>
</dbReference>
<feature type="compositionally biased region" description="Pro residues" evidence="3">
    <location>
        <begin position="664"/>
        <end position="673"/>
    </location>
</feature>
<dbReference type="GO" id="GO:0031410">
    <property type="term" value="C:cytoplasmic vesicle"/>
    <property type="evidence" value="ECO:0007669"/>
    <property type="project" value="TreeGrafter"/>
</dbReference>
<feature type="compositionally biased region" description="Pro residues" evidence="3">
    <location>
        <begin position="639"/>
        <end position="655"/>
    </location>
</feature>
<feature type="compositionally biased region" description="Pro residues" evidence="3">
    <location>
        <begin position="510"/>
        <end position="520"/>
    </location>
</feature>
<feature type="region of interest" description="Disordered" evidence="3">
    <location>
        <begin position="486"/>
        <end position="529"/>
    </location>
</feature>
<feature type="region of interest" description="Disordered" evidence="3">
    <location>
        <begin position="596"/>
        <end position="620"/>
    </location>
</feature>
<keyword evidence="7" id="KW-1185">Reference proteome</keyword>
<feature type="compositionally biased region" description="Acidic residues" evidence="3">
    <location>
        <begin position="225"/>
        <end position="251"/>
    </location>
</feature>
<dbReference type="OrthoDB" id="9884296at2759"/>
<dbReference type="Gene3D" id="1.20.58.900">
    <property type="match status" value="1"/>
</dbReference>
<feature type="domain" description="SH3" evidence="4">
    <location>
        <begin position="1803"/>
        <end position="1860"/>
    </location>
</feature>
<dbReference type="Pfam" id="PF00018">
    <property type="entry name" value="SH3_1"/>
    <property type="match status" value="1"/>
</dbReference>
<evidence type="ECO:0000256" key="1">
    <source>
        <dbReference type="ARBA" id="ARBA00022443"/>
    </source>
</evidence>
<gene>
    <name evidence="6" type="primary">rusc1</name>
</gene>
<feature type="region of interest" description="Disordered" evidence="3">
    <location>
        <begin position="892"/>
        <end position="944"/>
    </location>
</feature>
<evidence type="ECO:0000313" key="6">
    <source>
        <dbReference type="Ensembl" id="ENSGWIP00000026077.1"/>
    </source>
</evidence>
<feature type="region of interest" description="Disordered" evidence="3">
    <location>
        <begin position="632"/>
        <end position="673"/>
    </location>
</feature>
<feature type="compositionally biased region" description="Basic and acidic residues" evidence="3">
    <location>
        <begin position="1032"/>
        <end position="1047"/>
    </location>
</feature>
<evidence type="ECO:0000259" key="5">
    <source>
        <dbReference type="PROSITE" id="PS50826"/>
    </source>
</evidence>
<dbReference type="InterPro" id="IPR037213">
    <property type="entry name" value="Run_dom_sf"/>
</dbReference>
<dbReference type="InterPro" id="IPR004012">
    <property type="entry name" value="Run_dom"/>
</dbReference>
<evidence type="ECO:0000256" key="3">
    <source>
        <dbReference type="SAM" id="MobiDB-lite"/>
    </source>
</evidence>
<dbReference type="GeneID" id="114477932"/>
<dbReference type="CDD" id="cd11958">
    <property type="entry name" value="SH3_RUSC1"/>
    <property type="match status" value="1"/>
</dbReference>
<feature type="region of interest" description="Disordered" evidence="3">
    <location>
        <begin position="1"/>
        <end position="257"/>
    </location>
</feature>
<name>A0A8C5ESC9_GOUWI</name>
<feature type="region of interest" description="Disordered" evidence="3">
    <location>
        <begin position="1730"/>
        <end position="1809"/>
    </location>
</feature>
<feature type="compositionally biased region" description="Pro residues" evidence="3">
    <location>
        <begin position="571"/>
        <end position="583"/>
    </location>
</feature>
<feature type="region of interest" description="Disordered" evidence="3">
    <location>
        <begin position="1264"/>
        <end position="1288"/>
    </location>
</feature>
<feature type="region of interest" description="Disordered" evidence="3">
    <location>
        <begin position="1032"/>
        <end position="1068"/>
    </location>
</feature>
<evidence type="ECO:0000313" key="7">
    <source>
        <dbReference type="Proteomes" id="UP000694680"/>
    </source>
</evidence>
<evidence type="ECO:0000256" key="2">
    <source>
        <dbReference type="PROSITE-ProRule" id="PRU00192"/>
    </source>
</evidence>
<dbReference type="Pfam" id="PF02759">
    <property type="entry name" value="RUN"/>
    <property type="match status" value="1"/>
</dbReference>
<feature type="domain" description="RUN" evidence="5">
    <location>
        <begin position="1413"/>
        <end position="1557"/>
    </location>
</feature>
<dbReference type="PANTHER" id="PTHR15591:SF11">
    <property type="entry name" value="AP-4 COMPLEX ACCESSORY SUBUNIT RUSC1"/>
    <property type="match status" value="1"/>
</dbReference>
<reference evidence="6" key="2">
    <citation type="submission" date="2025-08" db="UniProtKB">
        <authorList>
            <consortium name="Ensembl"/>
        </authorList>
    </citation>
    <scope>IDENTIFICATION</scope>
</reference>
<feature type="compositionally biased region" description="Pro residues" evidence="3">
    <location>
        <begin position="110"/>
        <end position="119"/>
    </location>
</feature>
<feature type="compositionally biased region" description="Polar residues" evidence="3">
    <location>
        <begin position="1"/>
        <end position="11"/>
    </location>
</feature>
<reference evidence="6" key="1">
    <citation type="submission" date="2020-06" db="EMBL/GenBank/DDBJ databases">
        <authorList>
            <consortium name="Wellcome Sanger Institute Data Sharing"/>
        </authorList>
    </citation>
    <scope>NUCLEOTIDE SEQUENCE [LARGE SCALE GENOMIC DNA]</scope>
</reference>
<feature type="compositionally biased region" description="Pro residues" evidence="3">
    <location>
        <begin position="826"/>
        <end position="841"/>
    </location>
</feature>
<feature type="compositionally biased region" description="Low complexity" evidence="3">
    <location>
        <begin position="174"/>
        <end position="187"/>
    </location>
</feature>
<dbReference type="InterPro" id="IPR047343">
    <property type="entry name" value="RUSC1_2"/>
</dbReference>